<reference evidence="4" key="1">
    <citation type="submission" date="2016-10" db="EMBL/GenBank/DDBJ databases">
        <authorList>
            <person name="Varghese N."/>
            <person name="Submissions S."/>
        </authorList>
    </citation>
    <scope>NUCLEOTIDE SEQUENCE [LARGE SCALE GENOMIC DNA]</scope>
    <source>
        <strain evidence="4">CGMCC 1.10370</strain>
    </source>
</reference>
<dbReference type="STRING" id="739143.SAMN05216297_101310"/>
<dbReference type="InterPro" id="IPR004564">
    <property type="entry name" value="OM_lipoprot_carrier_LolA-like"/>
</dbReference>
<keyword evidence="1 2" id="KW-0732">Signal</keyword>
<dbReference type="Pfam" id="PF03548">
    <property type="entry name" value="LolA"/>
    <property type="match status" value="1"/>
</dbReference>
<protein>
    <submittedName>
        <fullName evidence="3">Outer membrane lipoprotein carrier protein</fullName>
    </submittedName>
</protein>
<keyword evidence="3" id="KW-0449">Lipoprotein</keyword>
<dbReference type="Proteomes" id="UP000199672">
    <property type="component" value="Unassembled WGS sequence"/>
</dbReference>
<feature type="signal peptide" evidence="2">
    <location>
        <begin position="1"/>
        <end position="24"/>
    </location>
</feature>
<evidence type="ECO:0000256" key="1">
    <source>
        <dbReference type="ARBA" id="ARBA00022729"/>
    </source>
</evidence>
<dbReference type="CDD" id="cd16325">
    <property type="entry name" value="LolA"/>
    <property type="match status" value="1"/>
</dbReference>
<feature type="chain" id="PRO_5011452574" evidence="2">
    <location>
        <begin position="25"/>
        <end position="214"/>
    </location>
</feature>
<proteinExistence type="predicted"/>
<dbReference type="SUPFAM" id="SSF89392">
    <property type="entry name" value="Prokaryotic lipoproteins and lipoprotein localization factors"/>
    <property type="match status" value="1"/>
</dbReference>
<keyword evidence="4" id="KW-1185">Reference proteome</keyword>
<evidence type="ECO:0000313" key="3">
    <source>
        <dbReference type="EMBL" id="SFC57667.1"/>
    </source>
</evidence>
<dbReference type="InterPro" id="IPR029046">
    <property type="entry name" value="LolA/LolB/LppX"/>
</dbReference>
<dbReference type="Gene3D" id="2.50.20.10">
    <property type="entry name" value="Lipoprotein localisation LolA/LolB/LppX"/>
    <property type="match status" value="1"/>
</dbReference>
<dbReference type="AlphaFoldDB" id="A0A1I1K9P5"/>
<sequence>MHNLKNMKTKISLLILFISGSLFAQEQKMTAAEIAQFKEDVNVVAKKIKTLSTDFVQYKHLDFLSKDIETSGKMVFKEPALLQWQYKKPYNYSITFKNGKILINDEGKKSAVDIGNSKIFARINKLIVGSVSGNMFDDKEFTISYFKVKGQNLAKFIPKDATLKKYIKQIELTFDKEEATVVQVKLLESSEDYTRIVLKNKVINAKIDDSVFTN</sequence>
<dbReference type="PANTHER" id="PTHR35869">
    <property type="entry name" value="OUTER-MEMBRANE LIPOPROTEIN CARRIER PROTEIN"/>
    <property type="match status" value="1"/>
</dbReference>
<dbReference type="PANTHER" id="PTHR35869:SF1">
    <property type="entry name" value="OUTER-MEMBRANE LIPOPROTEIN CARRIER PROTEIN"/>
    <property type="match status" value="1"/>
</dbReference>
<name>A0A1I1K9P5_9FLAO</name>
<evidence type="ECO:0000313" key="4">
    <source>
        <dbReference type="Proteomes" id="UP000199672"/>
    </source>
</evidence>
<organism evidence="3 4">
    <name type="scientific">Flavobacterium phragmitis</name>
    <dbReference type="NCBI Taxonomy" id="739143"/>
    <lineage>
        <taxon>Bacteria</taxon>
        <taxon>Pseudomonadati</taxon>
        <taxon>Bacteroidota</taxon>
        <taxon>Flavobacteriia</taxon>
        <taxon>Flavobacteriales</taxon>
        <taxon>Flavobacteriaceae</taxon>
        <taxon>Flavobacterium</taxon>
    </lineage>
</organism>
<accession>A0A1I1K9P5</accession>
<evidence type="ECO:0000256" key="2">
    <source>
        <dbReference type="SAM" id="SignalP"/>
    </source>
</evidence>
<gene>
    <name evidence="3" type="ORF">SAMN05216297_101310</name>
</gene>
<dbReference type="EMBL" id="FOMH01000001">
    <property type="protein sequence ID" value="SFC57667.1"/>
    <property type="molecule type" value="Genomic_DNA"/>
</dbReference>